<protein>
    <recommendedName>
        <fullName evidence="4">Phenazine biosynthesis protein</fullName>
    </recommendedName>
</protein>
<dbReference type="PANTHER" id="PTHR13774:SF32">
    <property type="entry name" value="ANTISENSE-ENHANCING SEQUENCE 1"/>
    <property type="match status" value="1"/>
</dbReference>
<dbReference type="EMBL" id="JAPEUY010000002">
    <property type="protein sequence ID" value="KAJ4376438.1"/>
    <property type="molecule type" value="Genomic_DNA"/>
</dbReference>
<keyword evidence="3" id="KW-1185">Reference proteome</keyword>
<reference evidence="2" key="1">
    <citation type="submission" date="2022-10" db="EMBL/GenBank/DDBJ databases">
        <title>Tapping the CABI collections for fungal endophytes: first genome assemblies for Collariella, Neodidymelliopsis, Ascochyta clinopodiicola, Didymella pomorum, Didymosphaeria variabile, Neocosmospora piperis and Neocucurbitaria cava.</title>
        <authorList>
            <person name="Hill R."/>
        </authorList>
    </citation>
    <scope>NUCLEOTIDE SEQUENCE</scope>
    <source>
        <strain evidence="2">IMI 356814</strain>
    </source>
</reference>
<evidence type="ECO:0008006" key="4">
    <source>
        <dbReference type="Google" id="ProtNLM"/>
    </source>
</evidence>
<dbReference type="Gene3D" id="3.10.310.10">
    <property type="entry name" value="Diaminopimelate Epimerase, Chain A, domain 1"/>
    <property type="match status" value="2"/>
</dbReference>
<dbReference type="AlphaFoldDB" id="A0A9W8YFT2"/>
<sequence>MQLQFTTLDVFTSTRYLGNPLAVIRVPSSLRTHLTEHQKQKIAREFNYSEVTFLHEPAAAEDVADFDIFTPLSRMSFAGHPTIGTALYVAQHAGAYPGIKKLRTVAGVIPFEYDDVVKRATVGIPHDVHVHQKRLAHPYAPATDLNKAIVPIVSIVKGMAFGLAQVADLEALGAVAKPLVDPATRFNREHLDKGSGWDVGYTGTFYYVDLGFEEGSSEKEDDKGDDSGSVRRFRTRSIPIYEDPGTGSASAALCCYIALTERARGVNRFHLTQGVEMGRQCDIFVSVRMREDGEGVEEVKLSGTAVEVMEGSLTVE</sequence>
<comment type="caution">
    <text evidence="2">The sequence shown here is derived from an EMBL/GenBank/DDBJ whole genome shotgun (WGS) entry which is preliminary data.</text>
</comment>
<dbReference type="InterPro" id="IPR003719">
    <property type="entry name" value="Phenazine_PhzF-like"/>
</dbReference>
<feature type="active site" evidence="1">
    <location>
        <position position="50"/>
    </location>
</feature>
<dbReference type="GO" id="GO:0005737">
    <property type="term" value="C:cytoplasm"/>
    <property type="evidence" value="ECO:0007669"/>
    <property type="project" value="TreeGrafter"/>
</dbReference>
<organism evidence="2 3">
    <name type="scientific">Neocucurbitaria cava</name>
    <dbReference type="NCBI Taxonomy" id="798079"/>
    <lineage>
        <taxon>Eukaryota</taxon>
        <taxon>Fungi</taxon>
        <taxon>Dikarya</taxon>
        <taxon>Ascomycota</taxon>
        <taxon>Pezizomycotina</taxon>
        <taxon>Dothideomycetes</taxon>
        <taxon>Pleosporomycetidae</taxon>
        <taxon>Pleosporales</taxon>
        <taxon>Pleosporineae</taxon>
        <taxon>Cucurbitariaceae</taxon>
        <taxon>Neocucurbitaria</taxon>
    </lineage>
</organism>
<dbReference type="GO" id="GO:0016853">
    <property type="term" value="F:isomerase activity"/>
    <property type="evidence" value="ECO:0007669"/>
    <property type="project" value="TreeGrafter"/>
</dbReference>
<dbReference type="NCBIfam" id="TIGR00654">
    <property type="entry name" value="PhzF_family"/>
    <property type="match status" value="1"/>
</dbReference>
<evidence type="ECO:0000313" key="2">
    <source>
        <dbReference type="EMBL" id="KAJ4376438.1"/>
    </source>
</evidence>
<gene>
    <name evidence="2" type="ORF">N0V83_001722</name>
</gene>
<dbReference type="Proteomes" id="UP001140560">
    <property type="component" value="Unassembled WGS sequence"/>
</dbReference>
<proteinExistence type="predicted"/>
<dbReference type="PANTHER" id="PTHR13774">
    <property type="entry name" value="PHENAZINE BIOSYNTHESIS PROTEIN"/>
    <property type="match status" value="1"/>
</dbReference>
<evidence type="ECO:0000256" key="1">
    <source>
        <dbReference type="PIRSR" id="PIRSR016184-1"/>
    </source>
</evidence>
<dbReference type="Pfam" id="PF02567">
    <property type="entry name" value="PhzC-PhzF"/>
    <property type="match status" value="2"/>
</dbReference>
<evidence type="ECO:0000313" key="3">
    <source>
        <dbReference type="Proteomes" id="UP001140560"/>
    </source>
</evidence>
<dbReference type="PIRSF" id="PIRSF016184">
    <property type="entry name" value="PhzC_PhzF"/>
    <property type="match status" value="1"/>
</dbReference>
<accession>A0A9W8YFT2</accession>
<dbReference type="SUPFAM" id="SSF54506">
    <property type="entry name" value="Diaminopimelate epimerase-like"/>
    <property type="match status" value="1"/>
</dbReference>
<dbReference type="OrthoDB" id="75169at2759"/>
<name>A0A9W8YFT2_9PLEO</name>